<dbReference type="InterPro" id="IPR011053">
    <property type="entry name" value="Single_hybrid_motif"/>
</dbReference>
<sequence length="80" mass="8447">MSHHELTSPLPGTFYRSPSPGAAPFVEVGARVAVGDIVGIVEVMKQFNQIEAEAAGVVREILVSDGDPVEAGQVLLRFEG</sequence>
<dbReference type="CDD" id="cd06850">
    <property type="entry name" value="biotinyl_domain"/>
    <property type="match status" value="1"/>
</dbReference>
<dbReference type="PROSITE" id="PS50968">
    <property type="entry name" value="BIOTINYL_LIPOYL"/>
    <property type="match status" value="1"/>
</dbReference>
<dbReference type="eggNOG" id="COG0511">
    <property type="taxonomic scope" value="Bacteria"/>
</dbReference>
<comment type="pathway">
    <text evidence="4">Lipid metabolism; fatty acid biosynthesis.</text>
</comment>
<evidence type="ECO:0000313" key="6">
    <source>
        <dbReference type="EMBL" id="SAI68042.1"/>
    </source>
</evidence>
<name>A0A157MIH6_9BORD</name>
<evidence type="ECO:0000256" key="2">
    <source>
        <dbReference type="ARBA" id="ARBA00017562"/>
    </source>
</evidence>
<organism evidence="6 7">
    <name type="scientific">Bordetella trematum</name>
    <dbReference type="NCBI Taxonomy" id="123899"/>
    <lineage>
        <taxon>Bacteria</taxon>
        <taxon>Pseudomonadati</taxon>
        <taxon>Pseudomonadota</taxon>
        <taxon>Betaproteobacteria</taxon>
        <taxon>Burkholderiales</taxon>
        <taxon>Alcaligenaceae</taxon>
        <taxon>Bordetella</taxon>
    </lineage>
</organism>
<dbReference type="InterPro" id="IPR050709">
    <property type="entry name" value="Biotin_Carboxyl_Carrier/Decarb"/>
</dbReference>
<evidence type="ECO:0000259" key="5">
    <source>
        <dbReference type="PROSITE" id="PS50968"/>
    </source>
</evidence>
<dbReference type="GO" id="GO:0003989">
    <property type="term" value="F:acetyl-CoA carboxylase activity"/>
    <property type="evidence" value="ECO:0007669"/>
    <property type="project" value="InterPro"/>
</dbReference>
<dbReference type="GO" id="GO:0009317">
    <property type="term" value="C:acetyl-CoA carboxylase complex"/>
    <property type="evidence" value="ECO:0007669"/>
    <property type="project" value="InterPro"/>
</dbReference>
<dbReference type="PATRIC" id="fig|123899.6.peg.1039"/>
<dbReference type="NCBIfam" id="NF005457">
    <property type="entry name" value="PRK07051.1"/>
    <property type="match status" value="1"/>
</dbReference>
<protein>
    <recommendedName>
        <fullName evidence="2 4">Biotin carboxyl carrier protein of acetyl-CoA carboxylase</fullName>
    </recommendedName>
</protein>
<dbReference type="Proteomes" id="UP000076825">
    <property type="component" value="Chromosome 1"/>
</dbReference>
<dbReference type="Pfam" id="PF00364">
    <property type="entry name" value="Biotin_lipoyl"/>
    <property type="match status" value="1"/>
</dbReference>
<evidence type="ECO:0000256" key="1">
    <source>
        <dbReference type="ARBA" id="ARBA00003761"/>
    </source>
</evidence>
<dbReference type="GeneID" id="56587537"/>
<dbReference type="KEGG" id="btrm:SAMEA390648701059"/>
<dbReference type="PANTHER" id="PTHR45266">
    <property type="entry name" value="OXALOACETATE DECARBOXYLASE ALPHA CHAIN"/>
    <property type="match status" value="1"/>
</dbReference>
<dbReference type="SUPFAM" id="SSF51230">
    <property type="entry name" value="Single hybrid motif"/>
    <property type="match status" value="1"/>
</dbReference>
<keyword evidence="4" id="KW-0444">Lipid biosynthesis</keyword>
<evidence type="ECO:0000313" key="7">
    <source>
        <dbReference type="Proteomes" id="UP000076825"/>
    </source>
</evidence>
<keyword evidence="4" id="KW-0443">Lipid metabolism</keyword>
<dbReference type="RefSeq" id="WP_025515033.1">
    <property type="nucleotide sequence ID" value="NZ_CP016340.1"/>
</dbReference>
<dbReference type="PRINTS" id="PR01071">
    <property type="entry name" value="ACOABIOTINCC"/>
</dbReference>
<dbReference type="PANTHER" id="PTHR45266:SF3">
    <property type="entry name" value="OXALOACETATE DECARBOXYLASE ALPHA CHAIN"/>
    <property type="match status" value="1"/>
</dbReference>
<dbReference type="EMBL" id="LT546645">
    <property type="protein sequence ID" value="SAI68042.1"/>
    <property type="molecule type" value="Genomic_DNA"/>
</dbReference>
<dbReference type="OrthoDB" id="5297413at2"/>
<proteinExistence type="predicted"/>
<dbReference type="InterPro" id="IPR000089">
    <property type="entry name" value="Biotin_lipoyl"/>
</dbReference>
<dbReference type="InterPro" id="IPR001249">
    <property type="entry name" value="AcCoA_biotinCC"/>
</dbReference>
<gene>
    <name evidence="6" type="primary">accB_2</name>
    <name evidence="6" type="ORF">SAMEA3906487_01059</name>
</gene>
<dbReference type="GO" id="GO:0006633">
    <property type="term" value="P:fatty acid biosynthetic process"/>
    <property type="evidence" value="ECO:0007669"/>
    <property type="project" value="UniProtKB-UniPathway"/>
</dbReference>
<keyword evidence="4" id="KW-0276">Fatty acid metabolism</keyword>
<dbReference type="Gene3D" id="2.40.50.100">
    <property type="match status" value="1"/>
</dbReference>
<reference evidence="6 7" key="1">
    <citation type="submission" date="2016-04" db="EMBL/GenBank/DDBJ databases">
        <authorList>
            <consortium name="Pathogen Informatics"/>
        </authorList>
    </citation>
    <scope>NUCLEOTIDE SEQUENCE [LARGE SCALE GENOMIC DNA]</scope>
    <source>
        <strain evidence="6 7">H044680328</strain>
    </source>
</reference>
<keyword evidence="4" id="KW-0275">Fatty acid biosynthesis</keyword>
<keyword evidence="3 4" id="KW-0092">Biotin</keyword>
<dbReference type="UniPathway" id="UPA00094"/>
<dbReference type="STRING" id="123899.SAMEA3906487_01059"/>
<feature type="domain" description="Lipoyl-binding" evidence="5">
    <location>
        <begin position="1"/>
        <end position="79"/>
    </location>
</feature>
<accession>A0A157MIH6</accession>
<dbReference type="AlphaFoldDB" id="A0A157MIH6"/>
<evidence type="ECO:0000256" key="3">
    <source>
        <dbReference type="ARBA" id="ARBA00023267"/>
    </source>
</evidence>
<keyword evidence="7" id="KW-1185">Reference proteome</keyword>
<evidence type="ECO:0000256" key="4">
    <source>
        <dbReference type="RuleBase" id="RU364072"/>
    </source>
</evidence>
<comment type="function">
    <text evidence="1 4">This protein is a component of the acetyl coenzyme A carboxylase complex; first, biotin carboxylase catalyzes the carboxylation of the carrier protein and then the transcarboxylase transfers the carboxyl group to form malonyl-CoA.</text>
</comment>